<feature type="region of interest" description="Disordered" evidence="3">
    <location>
        <begin position="82"/>
        <end position="140"/>
    </location>
</feature>
<sequence>MTSSDFPPPPPHNPYVTPSAPPPPYPPAYGSTEPTHPIPPYQPRPASAWSWRSTLVGAVAGGVLATTVAVPVTWAITSIATDRAADSPSGQQQTPTVPDTPDEQSPFGTDPFGGQAPGQDDQSGGSTNSGTGNWKDATTEQSQGVVLINTRTTSGGGAGTGLVLESDGLVLTNYHVVEGSTEVQVTVASSGVQYVGTVVGRDQEADVALLQLADASDLDTVKLDDDGDPAVSDDVTAVGNAQGQGFLSAAPGEVVALDRSIDTQAEGPVVGEHLTGLIQTDAYVVGGFSGGALLDDEGEVVGITTAASSGGAAESYAVPIESALDVVEQIQDGDEGDGVQVGPSAYLGLSIATDQGSVQVAQIQSGGAAQEAGVEAGATITGLGDTEITSYDDLRSALATYEPGDTAKLRWTDADGQSHEATVTLGESPVN</sequence>
<dbReference type="EMBL" id="WSEK01000004">
    <property type="protein sequence ID" value="MVQ50078.1"/>
    <property type="molecule type" value="Genomic_DNA"/>
</dbReference>
<dbReference type="Proteomes" id="UP000473525">
    <property type="component" value="Unassembled WGS sequence"/>
</dbReference>
<dbReference type="InterPro" id="IPR001940">
    <property type="entry name" value="Peptidase_S1C"/>
</dbReference>
<evidence type="ECO:0000256" key="2">
    <source>
        <dbReference type="ARBA" id="ARBA00022801"/>
    </source>
</evidence>
<dbReference type="Gene3D" id="2.30.42.10">
    <property type="match status" value="1"/>
</dbReference>
<dbReference type="SUPFAM" id="SSF50494">
    <property type="entry name" value="Trypsin-like serine proteases"/>
    <property type="match status" value="1"/>
</dbReference>
<reference evidence="5 6" key="1">
    <citation type="submission" date="2019-12" db="EMBL/GenBank/DDBJ databases">
        <authorList>
            <person name="Huq M.A."/>
        </authorList>
    </citation>
    <scope>NUCLEOTIDE SEQUENCE [LARGE SCALE GENOMIC DNA]</scope>
    <source>
        <strain evidence="5 6">MAH-18</strain>
    </source>
</reference>
<feature type="compositionally biased region" description="Polar residues" evidence="3">
    <location>
        <begin position="88"/>
        <end position="97"/>
    </location>
</feature>
<keyword evidence="6" id="KW-1185">Reference proteome</keyword>
<dbReference type="InterPro" id="IPR001478">
    <property type="entry name" value="PDZ"/>
</dbReference>
<comment type="caution">
    <text evidence="5">The sequence shown here is derived from an EMBL/GenBank/DDBJ whole genome shotgun (WGS) entry which is preliminary data.</text>
</comment>
<dbReference type="PRINTS" id="PR00834">
    <property type="entry name" value="PROTEASES2C"/>
</dbReference>
<gene>
    <name evidence="5" type="ORF">GON03_12885</name>
</gene>
<evidence type="ECO:0000259" key="4">
    <source>
        <dbReference type="Pfam" id="PF13180"/>
    </source>
</evidence>
<protein>
    <submittedName>
        <fullName evidence="5">PDZ domain-containing protein</fullName>
    </submittedName>
</protein>
<dbReference type="GO" id="GO:0006508">
    <property type="term" value="P:proteolysis"/>
    <property type="evidence" value="ECO:0007669"/>
    <property type="project" value="UniProtKB-KW"/>
</dbReference>
<feature type="domain" description="PDZ" evidence="4">
    <location>
        <begin position="346"/>
        <end position="412"/>
    </location>
</feature>
<feature type="compositionally biased region" description="Pro residues" evidence="3">
    <location>
        <begin position="1"/>
        <end position="27"/>
    </location>
</feature>
<dbReference type="PANTHER" id="PTHR43343:SF3">
    <property type="entry name" value="PROTEASE DO-LIKE 8, CHLOROPLASTIC"/>
    <property type="match status" value="1"/>
</dbReference>
<evidence type="ECO:0000256" key="3">
    <source>
        <dbReference type="SAM" id="MobiDB-lite"/>
    </source>
</evidence>
<keyword evidence="2" id="KW-0378">Hydrolase</keyword>
<keyword evidence="1" id="KW-0645">Protease</keyword>
<dbReference type="GO" id="GO:0004252">
    <property type="term" value="F:serine-type endopeptidase activity"/>
    <property type="evidence" value="ECO:0007669"/>
    <property type="project" value="InterPro"/>
</dbReference>
<dbReference type="InterPro" id="IPR051201">
    <property type="entry name" value="Chloro_Bact_Ser_Proteases"/>
</dbReference>
<dbReference type="SUPFAM" id="SSF50156">
    <property type="entry name" value="PDZ domain-like"/>
    <property type="match status" value="1"/>
</dbReference>
<name>A0A6L6XSU6_9ACTN</name>
<organism evidence="5 6">
    <name type="scientific">Nocardioides agri</name>
    <dbReference type="NCBI Taxonomy" id="2682843"/>
    <lineage>
        <taxon>Bacteria</taxon>
        <taxon>Bacillati</taxon>
        <taxon>Actinomycetota</taxon>
        <taxon>Actinomycetes</taxon>
        <taxon>Propionibacteriales</taxon>
        <taxon>Nocardioidaceae</taxon>
        <taxon>Nocardioides</taxon>
    </lineage>
</organism>
<evidence type="ECO:0000256" key="1">
    <source>
        <dbReference type="ARBA" id="ARBA00022670"/>
    </source>
</evidence>
<accession>A0A6L6XSU6</accession>
<feature type="region of interest" description="Disordered" evidence="3">
    <location>
        <begin position="1"/>
        <end position="45"/>
    </location>
</feature>
<dbReference type="InterPro" id="IPR009003">
    <property type="entry name" value="Peptidase_S1_PA"/>
</dbReference>
<evidence type="ECO:0000313" key="5">
    <source>
        <dbReference type="EMBL" id="MVQ50078.1"/>
    </source>
</evidence>
<dbReference type="InterPro" id="IPR036034">
    <property type="entry name" value="PDZ_sf"/>
</dbReference>
<dbReference type="Gene3D" id="2.40.10.120">
    <property type="match status" value="1"/>
</dbReference>
<evidence type="ECO:0000313" key="6">
    <source>
        <dbReference type="Proteomes" id="UP000473525"/>
    </source>
</evidence>
<dbReference type="RefSeq" id="WP_157342928.1">
    <property type="nucleotide sequence ID" value="NZ_WSEK01000004.1"/>
</dbReference>
<dbReference type="Pfam" id="PF13180">
    <property type="entry name" value="PDZ_2"/>
    <property type="match status" value="1"/>
</dbReference>
<proteinExistence type="predicted"/>
<dbReference type="AlphaFoldDB" id="A0A6L6XSU6"/>
<dbReference type="Pfam" id="PF13365">
    <property type="entry name" value="Trypsin_2"/>
    <property type="match status" value="1"/>
</dbReference>
<dbReference type="PANTHER" id="PTHR43343">
    <property type="entry name" value="PEPTIDASE S12"/>
    <property type="match status" value="1"/>
</dbReference>
<feature type="compositionally biased region" description="Low complexity" evidence="3">
    <location>
        <begin position="118"/>
        <end position="133"/>
    </location>
</feature>